<feature type="chain" id="PRO_5038645951" description="beta-galactosidase" evidence="6">
    <location>
        <begin position="27"/>
        <end position="944"/>
    </location>
</feature>
<dbReference type="InterPro" id="IPR006103">
    <property type="entry name" value="Glyco_hydro_2_cat"/>
</dbReference>
<evidence type="ECO:0000256" key="6">
    <source>
        <dbReference type="SAM" id="SignalP"/>
    </source>
</evidence>
<dbReference type="AlphaFoldDB" id="A0A9D2J1G5"/>
<evidence type="ECO:0000313" key="10">
    <source>
        <dbReference type="Proteomes" id="UP000824028"/>
    </source>
</evidence>
<dbReference type="Proteomes" id="UP000824028">
    <property type="component" value="Unassembled WGS sequence"/>
</dbReference>
<feature type="signal peptide" evidence="6">
    <location>
        <begin position="1"/>
        <end position="26"/>
    </location>
</feature>
<evidence type="ECO:0000259" key="7">
    <source>
        <dbReference type="Pfam" id="PF00703"/>
    </source>
</evidence>
<evidence type="ECO:0000256" key="2">
    <source>
        <dbReference type="ARBA" id="ARBA00007401"/>
    </source>
</evidence>
<dbReference type="GO" id="GO:0004565">
    <property type="term" value="F:beta-galactosidase activity"/>
    <property type="evidence" value="ECO:0007669"/>
    <property type="project" value="UniProtKB-EC"/>
</dbReference>
<dbReference type="EC" id="3.2.1.23" evidence="3"/>
<name>A0A9D2J1G5_9BACE</name>
<keyword evidence="5" id="KW-0326">Glycosidase</keyword>
<keyword evidence="6" id="KW-0732">Signal</keyword>
<dbReference type="InterPro" id="IPR008979">
    <property type="entry name" value="Galactose-bd-like_sf"/>
</dbReference>
<reference evidence="9" key="1">
    <citation type="journal article" date="2021" name="PeerJ">
        <title>Extensive microbial diversity within the chicken gut microbiome revealed by metagenomics and culture.</title>
        <authorList>
            <person name="Gilroy R."/>
            <person name="Ravi A."/>
            <person name="Getino M."/>
            <person name="Pursley I."/>
            <person name="Horton D.L."/>
            <person name="Alikhan N.F."/>
            <person name="Baker D."/>
            <person name="Gharbi K."/>
            <person name="Hall N."/>
            <person name="Watson M."/>
            <person name="Adriaenssens E.M."/>
            <person name="Foster-Nyarko E."/>
            <person name="Jarju S."/>
            <person name="Secka A."/>
            <person name="Antonio M."/>
            <person name="Oren A."/>
            <person name="Chaudhuri R.R."/>
            <person name="La Ragione R."/>
            <person name="Hildebrand F."/>
            <person name="Pallen M.J."/>
        </authorList>
    </citation>
    <scope>NUCLEOTIDE SEQUENCE</scope>
    <source>
        <strain evidence="9">ChiHjej9B8-1298</strain>
    </source>
</reference>
<dbReference type="InterPro" id="IPR050347">
    <property type="entry name" value="Bact_Beta-galactosidase"/>
</dbReference>
<gene>
    <name evidence="9" type="ORF">H9814_06130</name>
</gene>
<dbReference type="Gene3D" id="2.60.40.10">
    <property type="entry name" value="Immunoglobulins"/>
    <property type="match status" value="1"/>
</dbReference>
<comment type="similarity">
    <text evidence="2">Belongs to the glycosyl hydrolase 2 family.</text>
</comment>
<dbReference type="PANTHER" id="PTHR46323:SF2">
    <property type="entry name" value="BETA-GALACTOSIDASE"/>
    <property type="match status" value="1"/>
</dbReference>
<dbReference type="InterPro" id="IPR006102">
    <property type="entry name" value="Ig-like_GH2"/>
</dbReference>
<organism evidence="9 10">
    <name type="scientific">Candidatus Bacteroides merdigallinarum</name>
    <dbReference type="NCBI Taxonomy" id="2838473"/>
    <lineage>
        <taxon>Bacteria</taxon>
        <taxon>Pseudomonadati</taxon>
        <taxon>Bacteroidota</taxon>
        <taxon>Bacteroidia</taxon>
        <taxon>Bacteroidales</taxon>
        <taxon>Bacteroidaceae</taxon>
        <taxon>Bacteroides</taxon>
    </lineage>
</organism>
<feature type="domain" description="Glycoside hydrolase family 2 immunoglobulin-like beta-sandwich" evidence="7">
    <location>
        <begin position="188"/>
        <end position="293"/>
    </location>
</feature>
<dbReference type="Gene3D" id="3.20.20.80">
    <property type="entry name" value="Glycosidases"/>
    <property type="match status" value="1"/>
</dbReference>
<dbReference type="InterPro" id="IPR013783">
    <property type="entry name" value="Ig-like_fold"/>
</dbReference>
<dbReference type="InterPro" id="IPR036156">
    <property type="entry name" value="Beta-gal/glucu_dom_sf"/>
</dbReference>
<dbReference type="SUPFAM" id="SSF49303">
    <property type="entry name" value="beta-Galactosidase/glucuronidase domain"/>
    <property type="match status" value="1"/>
</dbReference>
<reference evidence="9" key="2">
    <citation type="submission" date="2021-04" db="EMBL/GenBank/DDBJ databases">
        <authorList>
            <person name="Gilroy R."/>
        </authorList>
    </citation>
    <scope>NUCLEOTIDE SEQUENCE</scope>
    <source>
        <strain evidence="9">ChiHjej9B8-1298</strain>
    </source>
</reference>
<dbReference type="Pfam" id="PF00703">
    <property type="entry name" value="Glyco_hydro_2"/>
    <property type="match status" value="1"/>
</dbReference>
<dbReference type="EMBL" id="DXBX01000047">
    <property type="protein sequence ID" value="HIZ33111.1"/>
    <property type="molecule type" value="Genomic_DNA"/>
</dbReference>
<evidence type="ECO:0000313" key="9">
    <source>
        <dbReference type="EMBL" id="HIZ33111.1"/>
    </source>
</evidence>
<dbReference type="GO" id="GO:0005990">
    <property type="term" value="P:lactose catabolic process"/>
    <property type="evidence" value="ECO:0007669"/>
    <property type="project" value="TreeGrafter"/>
</dbReference>
<protein>
    <recommendedName>
        <fullName evidence="3">beta-galactosidase</fullName>
        <ecNumber evidence="3">3.2.1.23</ecNumber>
    </recommendedName>
</protein>
<evidence type="ECO:0000256" key="1">
    <source>
        <dbReference type="ARBA" id="ARBA00001412"/>
    </source>
</evidence>
<evidence type="ECO:0000259" key="8">
    <source>
        <dbReference type="Pfam" id="PF02836"/>
    </source>
</evidence>
<evidence type="ECO:0000256" key="4">
    <source>
        <dbReference type="ARBA" id="ARBA00022801"/>
    </source>
</evidence>
<dbReference type="PANTHER" id="PTHR46323">
    <property type="entry name" value="BETA-GALACTOSIDASE"/>
    <property type="match status" value="1"/>
</dbReference>
<keyword evidence="4 9" id="KW-0378">Hydrolase</keyword>
<dbReference type="InterPro" id="IPR017853">
    <property type="entry name" value="GH"/>
</dbReference>
<evidence type="ECO:0000256" key="3">
    <source>
        <dbReference type="ARBA" id="ARBA00012756"/>
    </source>
</evidence>
<proteinExistence type="inferred from homology"/>
<dbReference type="SUPFAM" id="SSF51445">
    <property type="entry name" value="(Trans)glycosidases"/>
    <property type="match status" value="1"/>
</dbReference>
<feature type="domain" description="Glycoside hydrolase family 2 catalytic" evidence="8">
    <location>
        <begin position="299"/>
        <end position="439"/>
    </location>
</feature>
<dbReference type="GO" id="GO:0009341">
    <property type="term" value="C:beta-galactosidase complex"/>
    <property type="evidence" value="ECO:0007669"/>
    <property type="project" value="TreeGrafter"/>
</dbReference>
<dbReference type="Gene3D" id="2.60.120.260">
    <property type="entry name" value="Galactose-binding domain-like"/>
    <property type="match status" value="1"/>
</dbReference>
<evidence type="ECO:0000256" key="5">
    <source>
        <dbReference type="ARBA" id="ARBA00023295"/>
    </source>
</evidence>
<sequence>MNIYRKQLLRLALTTLLTAGAWPNVAAQDIPGRDRIPLSGIWQSSLGDCRLPGTTDENRLGDGKHPTDATAQLTRLYPFAGQVTYERDIDIPASWQGKKLRLVMERTKPSTLWIDGDSIGSRAHLYAPHCYELPQLAPGRHHIALRINNAPDAVPQEIHGSHAWAESTQTNWNGILGDFYLEARCPSYIDDAQVYPSAQQKKAVLKLAIYAEKKGKTRIRIQGEAWNTPESHRLPTLLQEAELQTGLNTLEIDLPMGDHPLLWSEFHPALYRLDIRMEQGKWQDGCTVDFGMRDFSTQGTQFVLNGNKVFLRGKHDACVFPLTGYAPMDVASWRNVFQTAKRYGINHYRCHSYTPPAAALKAADIEGIYFQVELPLWGSLTKDNPRLNDFLEREGNLILRQLGNHPSFMMLGLGNELWGDIDVMRAMLDNFRSRDDRHLYCFGANNYLGWRGPQDGEDFWITCRTNGSGQYDSHVRTSFAFVDAEQGGLLNGTRPNAVANYAKAISGCPRPIVGHETCQFQIYPDYAQINKYKGVLYPYNLEIFRDRLKENGLYAQASDFHLATGRFAVECYKADIEYALRTPGFGGYQMLDLQDYPGQGSALVGILDAFMDSKGIVDPETFRGFCAPVVPLALIPDYCIKAGEGLDIGLAVFNYEEGDWTQTVEWQLISADGTWEKRGQLNASVPQGEVAEIGRLTLPASALPATAQCLTLNLKTGTYHNYYRLWIYPDETESTEGLYVTSVADETMLKRLEKGAKVLFIPAHDSIRQQSVGGLFTPDYWNYAMFKTISENAKKEVSPGTLSVLVDPAHPLFTHFPTDRQSDWQWWSIARHSRPLILDGTDAAWLPLVQVIDNVERNHKLGIVLEAAIGKGRLLMCTTDLEAIADTPEGRQFRTALLRYMKSDQFTPTARWTWDEFQQLLHADPEERIIIGVENKSDYANPDK</sequence>
<accession>A0A9D2J1G5</accession>
<comment type="caution">
    <text evidence="9">The sequence shown here is derived from an EMBL/GenBank/DDBJ whole genome shotgun (WGS) entry which is preliminary data.</text>
</comment>
<dbReference type="SUPFAM" id="SSF49785">
    <property type="entry name" value="Galactose-binding domain-like"/>
    <property type="match status" value="1"/>
</dbReference>
<dbReference type="Pfam" id="PF02836">
    <property type="entry name" value="Glyco_hydro_2_C"/>
    <property type="match status" value="1"/>
</dbReference>
<comment type="catalytic activity">
    <reaction evidence="1">
        <text>Hydrolysis of terminal non-reducing beta-D-galactose residues in beta-D-galactosides.</text>
        <dbReference type="EC" id="3.2.1.23"/>
    </reaction>
</comment>